<feature type="compositionally biased region" description="Low complexity" evidence="1">
    <location>
        <begin position="544"/>
        <end position="558"/>
    </location>
</feature>
<feature type="region of interest" description="Disordered" evidence="1">
    <location>
        <begin position="97"/>
        <end position="116"/>
    </location>
</feature>
<dbReference type="RefSeq" id="XP_021884691.1">
    <property type="nucleotide sequence ID" value="XM_022028521.1"/>
</dbReference>
<comment type="caution">
    <text evidence="2">The sequence shown here is derived from an EMBL/GenBank/DDBJ whole genome shotgun (WGS) entry which is preliminary data.</text>
</comment>
<feature type="compositionally biased region" description="Polar residues" evidence="1">
    <location>
        <begin position="459"/>
        <end position="468"/>
    </location>
</feature>
<feature type="region of interest" description="Disordered" evidence="1">
    <location>
        <begin position="339"/>
        <end position="358"/>
    </location>
</feature>
<evidence type="ECO:0000256" key="1">
    <source>
        <dbReference type="SAM" id="MobiDB-lite"/>
    </source>
</evidence>
<feature type="compositionally biased region" description="Polar residues" evidence="1">
    <location>
        <begin position="863"/>
        <end position="874"/>
    </location>
</feature>
<evidence type="ECO:0000313" key="3">
    <source>
        <dbReference type="Proteomes" id="UP000193648"/>
    </source>
</evidence>
<dbReference type="Proteomes" id="UP000193648">
    <property type="component" value="Unassembled WGS sequence"/>
</dbReference>
<feature type="compositionally biased region" description="Polar residues" evidence="1">
    <location>
        <begin position="744"/>
        <end position="756"/>
    </location>
</feature>
<evidence type="ECO:0000313" key="2">
    <source>
        <dbReference type="EMBL" id="ORZ26944.1"/>
    </source>
</evidence>
<dbReference type="GeneID" id="33570364"/>
<feature type="compositionally biased region" description="Low complexity" evidence="1">
    <location>
        <begin position="761"/>
        <end position="793"/>
    </location>
</feature>
<feature type="region of interest" description="Disordered" evidence="1">
    <location>
        <begin position="617"/>
        <end position="796"/>
    </location>
</feature>
<reference evidence="2 3" key="1">
    <citation type="submission" date="2016-07" db="EMBL/GenBank/DDBJ databases">
        <title>Pervasive Adenine N6-methylation of Active Genes in Fungi.</title>
        <authorList>
            <consortium name="DOE Joint Genome Institute"/>
            <person name="Mondo S.J."/>
            <person name="Dannebaum R.O."/>
            <person name="Kuo R.C."/>
            <person name="Labutti K."/>
            <person name="Haridas S."/>
            <person name="Kuo A."/>
            <person name="Salamov A."/>
            <person name="Ahrendt S.R."/>
            <person name="Lipzen A."/>
            <person name="Sullivan W."/>
            <person name="Andreopoulos W.B."/>
            <person name="Clum A."/>
            <person name="Lindquist E."/>
            <person name="Daum C."/>
            <person name="Ramamoorthy G.K."/>
            <person name="Gryganskyi A."/>
            <person name="Culley D."/>
            <person name="Magnuson J.K."/>
            <person name="James T.Y."/>
            <person name="O'Malley M.A."/>
            <person name="Stajich J.E."/>
            <person name="Spatafora J.W."/>
            <person name="Visel A."/>
            <person name="Grigoriev I.V."/>
        </authorList>
    </citation>
    <scope>NUCLEOTIDE SEQUENCE [LARGE SCALE GENOMIC DNA]</scope>
    <source>
        <strain evidence="2 3">NRRL 3116</strain>
    </source>
</reference>
<feature type="compositionally biased region" description="Basic and acidic residues" evidence="1">
    <location>
        <begin position="617"/>
        <end position="628"/>
    </location>
</feature>
<accession>A0A1Y2GYR1</accession>
<name>A0A1Y2GYR1_9FUNG</name>
<dbReference type="OrthoDB" id="2428534at2759"/>
<organism evidence="2 3">
    <name type="scientific">Lobosporangium transversale</name>
    <dbReference type="NCBI Taxonomy" id="64571"/>
    <lineage>
        <taxon>Eukaryota</taxon>
        <taxon>Fungi</taxon>
        <taxon>Fungi incertae sedis</taxon>
        <taxon>Mucoromycota</taxon>
        <taxon>Mortierellomycotina</taxon>
        <taxon>Mortierellomycetes</taxon>
        <taxon>Mortierellales</taxon>
        <taxon>Mortierellaceae</taxon>
        <taxon>Lobosporangium</taxon>
    </lineage>
</organism>
<feature type="compositionally biased region" description="Polar residues" evidence="1">
    <location>
        <begin position="559"/>
        <end position="576"/>
    </location>
</feature>
<feature type="region of interest" description="Disordered" evidence="1">
    <location>
        <begin position="453"/>
        <end position="473"/>
    </location>
</feature>
<keyword evidence="3" id="KW-1185">Reference proteome</keyword>
<dbReference type="InParanoid" id="A0A1Y2GYR1"/>
<proteinExistence type="predicted"/>
<sequence>MDSEFCEYDLAEDHPGYSLPVSNIAYHIDNEDNCRAGQAAVAQRAFQRILDSYDEYERLADSFQLELDKRQELINARKEREKAMREELQRQLKEEKRMKKMGRTKSTSSTSVSASPSIAASNPLISRQPYFHPYRFTPQRFNGVSFTDQGRGFPAYKHDINCNFTFTEGYDQNWNCRQRSHTVISSESQSHSSPDHLPNLVHGAIHSTERSPTNSPVLPLTPSPPLGPSDAATTAIDMNVTSSKPSLPTTVDLLSSSSIPLLPASEPTGTFSTAPCLGSQLEQRHHMCKKRKQAIPVHPSVVNRIPGITLRIQPDTEQHLQVEVLKNVEDYRLVDHRNGDDIVPSLDQKNEDTSIRGSSELQQQFQARQDLDKIRESIESSRPGYGFFSSSALYPFTRLPKDIDWEARAHEVHMRNPAIMQRYQKHHRRQSSASRNRSLDLYDPTGTRLNVVIGDQNKSHMTSTSSTLARGASPLSWDNFLNRDCQVNKVIGMHDKDFDVLEGIVQEAVARQQAASHQSSEEPEDSLHQNNRHHASSHSAEEQGAGTTKSSSASSSKSLTKNQATSPRKPTGSSLVSKVPKTTRATGIRATRGGAAELVEGYDDIERVMKEKRLKKREEMRRREENRMTSEPITDISHESDHELMDKRGVSEALSVDDDGDTRMTEHHPEEIKQEVTESDIATKARAMTNENSNRDHQTKHRKSASSTTVPGSPPSPPHSRQVTPFRNEPATDSRKSSVSMSSVQIQPIVYTTTQTRESHTSSTPPATPTRTTTLPPPVSSVRGRTRSGSVAGLLESGSALEEQQILEKGKNHFYDSKLDEIAAKERAKRKQKKEAAAAAVAAAVAAAAAAATTRDEATSAANCNGDQDNSQGQGERRAMDTDDTKENKTDLNDNIVVVKEGPSRTNPDLQTLKGEAGDVKSLCKDPVQLSMTNLPKSSKFLPGRVLRTARTKAVDPLYIADSSSVAGPLSTVEARSGTGADRGVARGNDFMETLDPDCTSCRLVVNELDRASWKQARQAGEIHLNLKRWGKGAILCNRCRPEYQKHHLRCTQCFYVPVITDGLIGRPGAPKAGGTCTRCKAGTWFHEIDH</sequence>
<dbReference type="EMBL" id="MCFF01000005">
    <property type="protein sequence ID" value="ORZ26944.1"/>
    <property type="molecule type" value="Genomic_DNA"/>
</dbReference>
<feature type="region of interest" description="Disordered" evidence="1">
    <location>
        <begin position="857"/>
        <end position="894"/>
    </location>
</feature>
<gene>
    <name evidence="2" type="ORF">BCR41DRAFT_392976</name>
</gene>
<feature type="compositionally biased region" description="Basic and acidic residues" evidence="1">
    <location>
        <begin position="636"/>
        <end position="650"/>
    </location>
</feature>
<protein>
    <submittedName>
        <fullName evidence="2">Uncharacterized protein</fullName>
    </submittedName>
</protein>
<dbReference type="AlphaFoldDB" id="A0A1Y2GYR1"/>
<feature type="compositionally biased region" description="Basic and acidic residues" evidence="1">
    <location>
        <begin position="661"/>
        <end position="676"/>
    </location>
</feature>
<feature type="compositionally biased region" description="Low complexity" evidence="1">
    <location>
        <begin position="104"/>
        <end position="116"/>
    </location>
</feature>
<feature type="region of interest" description="Disordered" evidence="1">
    <location>
        <begin position="509"/>
        <end position="590"/>
    </location>
</feature>
<feature type="compositionally biased region" description="Basic and acidic residues" evidence="1">
    <location>
        <begin position="875"/>
        <end position="892"/>
    </location>
</feature>